<feature type="transmembrane region" description="Helical" evidence="7">
    <location>
        <begin position="224"/>
        <end position="248"/>
    </location>
</feature>
<feature type="domain" description="Rhodopsin" evidence="8">
    <location>
        <begin position="44"/>
        <end position="289"/>
    </location>
</feature>
<feature type="transmembrane region" description="Helical" evidence="7">
    <location>
        <begin position="190"/>
        <end position="212"/>
    </location>
</feature>
<dbReference type="EMBL" id="JAPMSZ010000004">
    <property type="protein sequence ID" value="KAJ5104491.1"/>
    <property type="molecule type" value="Genomic_DNA"/>
</dbReference>
<reference evidence="9" key="1">
    <citation type="submission" date="2022-11" db="EMBL/GenBank/DDBJ databases">
        <authorList>
            <person name="Petersen C."/>
        </authorList>
    </citation>
    <scope>NUCLEOTIDE SEQUENCE</scope>
    <source>
        <strain evidence="9">IBT 34128</strain>
    </source>
</reference>
<feature type="compositionally biased region" description="Low complexity" evidence="6">
    <location>
        <begin position="394"/>
        <end position="405"/>
    </location>
</feature>
<dbReference type="AlphaFoldDB" id="A0A9W9KG35"/>
<feature type="transmembrane region" description="Helical" evidence="7">
    <location>
        <begin position="260"/>
        <end position="284"/>
    </location>
</feature>
<keyword evidence="10" id="KW-1185">Reference proteome</keyword>
<feature type="transmembrane region" description="Helical" evidence="7">
    <location>
        <begin position="139"/>
        <end position="165"/>
    </location>
</feature>
<dbReference type="InterPro" id="IPR049326">
    <property type="entry name" value="Rhodopsin_dom_fungi"/>
</dbReference>
<gene>
    <name evidence="9" type="ORF">NUU61_001838</name>
</gene>
<name>A0A9W9KG35_9EURO</name>
<feature type="region of interest" description="Disordered" evidence="6">
    <location>
        <begin position="315"/>
        <end position="335"/>
    </location>
</feature>
<dbReference type="GO" id="GO:0016020">
    <property type="term" value="C:membrane"/>
    <property type="evidence" value="ECO:0007669"/>
    <property type="project" value="UniProtKB-SubCell"/>
</dbReference>
<evidence type="ECO:0000256" key="4">
    <source>
        <dbReference type="ARBA" id="ARBA00023136"/>
    </source>
</evidence>
<protein>
    <recommendedName>
        <fullName evidence="8">Rhodopsin domain-containing protein</fullName>
    </recommendedName>
</protein>
<comment type="subcellular location">
    <subcellularLocation>
        <location evidence="1">Membrane</location>
        <topology evidence="1">Multi-pass membrane protein</topology>
    </subcellularLocation>
</comment>
<accession>A0A9W9KG35</accession>
<feature type="transmembrane region" description="Helical" evidence="7">
    <location>
        <begin position="60"/>
        <end position="86"/>
    </location>
</feature>
<keyword evidence="3 7" id="KW-1133">Transmembrane helix</keyword>
<dbReference type="RefSeq" id="XP_056513487.1">
    <property type="nucleotide sequence ID" value="XM_056652420.1"/>
</dbReference>
<feature type="transmembrane region" description="Helical" evidence="7">
    <location>
        <begin position="106"/>
        <end position="127"/>
    </location>
</feature>
<dbReference type="InterPro" id="IPR052337">
    <property type="entry name" value="SAT4-like"/>
</dbReference>
<evidence type="ECO:0000256" key="3">
    <source>
        <dbReference type="ARBA" id="ARBA00022989"/>
    </source>
</evidence>
<dbReference type="Proteomes" id="UP001141434">
    <property type="component" value="Unassembled WGS sequence"/>
</dbReference>
<feature type="compositionally biased region" description="Polar residues" evidence="6">
    <location>
        <begin position="315"/>
        <end position="332"/>
    </location>
</feature>
<evidence type="ECO:0000256" key="1">
    <source>
        <dbReference type="ARBA" id="ARBA00004141"/>
    </source>
</evidence>
<comment type="similarity">
    <text evidence="5">Belongs to the SAT4 family.</text>
</comment>
<dbReference type="PANTHER" id="PTHR33048:SF129">
    <property type="entry name" value="INTEGRAL MEMBRANE PROTEIN-RELATED"/>
    <property type="match status" value="1"/>
</dbReference>
<reference evidence="9" key="2">
    <citation type="journal article" date="2023" name="IMA Fungus">
        <title>Comparative genomic study of the Penicillium genus elucidates a diverse pangenome and 15 lateral gene transfer events.</title>
        <authorList>
            <person name="Petersen C."/>
            <person name="Sorensen T."/>
            <person name="Nielsen M.R."/>
            <person name="Sondergaard T.E."/>
            <person name="Sorensen J.L."/>
            <person name="Fitzpatrick D.A."/>
            <person name="Frisvad J.C."/>
            <person name="Nielsen K.L."/>
        </authorList>
    </citation>
    <scope>NUCLEOTIDE SEQUENCE</scope>
    <source>
        <strain evidence="9">IBT 34128</strain>
    </source>
</reference>
<sequence length="418" mass="46358">MKLPPKAVMATWPTPNYVDPPTRGGGVLIVNLICISLAFVVVSLRLYTRLRITCSAGVDDILITIGLVFAIGMVAVTSLATEQWAWNRHIWDIPLPWLSTVQKFNLAFQILFSLSSSFTKISLLWFCRRLLGAGKGKYVLFNWAFIGSMVFVGLSCTLFTIISIFQCSPIKAYWEMNPQEPHHCMNDGSIVFSASVINIFTDFLVTALPMPLIWSLNLPARQRLAVMSIFGLGIVVNVAGSARTVYVWKSMVAGYDTTWLGWPVLIAAALEINLGLICSSAPALRPLIAAFLPRLLQSTRNISYRYAQRSPSQKLWSSTGRSRGSHMVSNERQPGYDSDRFEIMRTVEMESWTESRAFNHNQMGHAYDISSEDPRGLTPDGGGEMKNGGMMYTSAASDKSSGSGSRDTDWPFADHQAQ</sequence>
<evidence type="ECO:0000256" key="5">
    <source>
        <dbReference type="ARBA" id="ARBA00038359"/>
    </source>
</evidence>
<feature type="transmembrane region" description="Helical" evidence="7">
    <location>
        <begin position="27"/>
        <end position="48"/>
    </location>
</feature>
<comment type="caution">
    <text evidence="9">The sequence shown here is derived from an EMBL/GenBank/DDBJ whole genome shotgun (WGS) entry which is preliminary data.</text>
</comment>
<keyword evidence="2 7" id="KW-0812">Transmembrane</keyword>
<organism evidence="9 10">
    <name type="scientific">Penicillium alfredii</name>
    <dbReference type="NCBI Taxonomy" id="1506179"/>
    <lineage>
        <taxon>Eukaryota</taxon>
        <taxon>Fungi</taxon>
        <taxon>Dikarya</taxon>
        <taxon>Ascomycota</taxon>
        <taxon>Pezizomycotina</taxon>
        <taxon>Eurotiomycetes</taxon>
        <taxon>Eurotiomycetidae</taxon>
        <taxon>Eurotiales</taxon>
        <taxon>Aspergillaceae</taxon>
        <taxon>Penicillium</taxon>
    </lineage>
</organism>
<dbReference type="PANTHER" id="PTHR33048">
    <property type="entry name" value="PTH11-LIKE INTEGRAL MEMBRANE PROTEIN (AFU_ORTHOLOGUE AFUA_5G11245)"/>
    <property type="match status" value="1"/>
</dbReference>
<proteinExistence type="inferred from homology"/>
<evidence type="ECO:0000259" key="8">
    <source>
        <dbReference type="Pfam" id="PF20684"/>
    </source>
</evidence>
<evidence type="ECO:0000313" key="9">
    <source>
        <dbReference type="EMBL" id="KAJ5104491.1"/>
    </source>
</evidence>
<evidence type="ECO:0000313" key="10">
    <source>
        <dbReference type="Proteomes" id="UP001141434"/>
    </source>
</evidence>
<evidence type="ECO:0000256" key="7">
    <source>
        <dbReference type="SAM" id="Phobius"/>
    </source>
</evidence>
<dbReference type="OrthoDB" id="4525788at2759"/>
<dbReference type="GeneID" id="81391588"/>
<dbReference type="Pfam" id="PF20684">
    <property type="entry name" value="Fung_rhodopsin"/>
    <property type="match status" value="1"/>
</dbReference>
<feature type="region of interest" description="Disordered" evidence="6">
    <location>
        <begin position="367"/>
        <end position="418"/>
    </location>
</feature>
<keyword evidence="4 7" id="KW-0472">Membrane</keyword>
<evidence type="ECO:0000256" key="2">
    <source>
        <dbReference type="ARBA" id="ARBA00022692"/>
    </source>
</evidence>
<evidence type="ECO:0000256" key="6">
    <source>
        <dbReference type="SAM" id="MobiDB-lite"/>
    </source>
</evidence>